<evidence type="ECO:0000313" key="2">
    <source>
        <dbReference type="EMBL" id="KAK7956625.1"/>
    </source>
</evidence>
<feature type="compositionally biased region" description="Pro residues" evidence="1">
    <location>
        <begin position="349"/>
        <end position="361"/>
    </location>
</feature>
<protein>
    <recommendedName>
        <fullName evidence="4">Developmental regulator protein</fullName>
    </recommendedName>
</protein>
<keyword evidence="3" id="KW-1185">Reference proteome</keyword>
<gene>
    <name evidence="2" type="ORF">PG986_005847</name>
</gene>
<reference evidence="2 3" key="1">
    <citation type="submission" date="2023-01" db="EMBL/GenBank/DDBJ databases">
        <title>Analysis of 21 Apiospora genomes using comparative genomics revels a genus with tremendous synthesis potential of carbohydrate active enzymes and secondary metabolites.</title>
        <authorList>
            <person name="Sorensen T."/>
        </authorList>
    </citation>
    <scope>NUCLEOTIDE SEQUENCE [LARGE SCALE GENOMIC DNA]</scope>
    <source>
        <strain evidence="2 3">CBS 24483</strain>
    </source>
</reference>
<feature type="region of interest" description="Disordered" evidence="1">
    <location>
        <begin position="203"/>
        <end position="232"/>
    </location>
</feature>
<evidence type="ECO:0008006" key="4">
    <source>
        <dbReference type="Google" id="ProtNLM"/>
    </source>
</evidence>
<dbReference type="EMBL" id="JAQQWE010000004">
    <property type="protein sequence ID" value="KAK7956625.1"/>
    <property type="molecule type" value="Genomic_DNA"/>
</dbReference>
<evidence type="ECO:0000256" key="1">
    <source>
        <dbReference type="SAM" id="MobiDB-lite"/>
    </source>
</evidence>
<dbReference type="GeneID" id="92075131"/>
<name>A0ABR1QIS8_9PEZI</name>
<dbReference type="Proteomes" id="UP001391051">
    <property type="component" value="Unassembled WGS sequence"/>
</dbReference>
<feature type="region of interest" description="Disordered" evidence="1">
    <location>
        <begin position="345"/>
        <end position="419"/>
    </location>
</feature>
<feature type="compositionally biased region" description="Basic and acidic residues" evidence="1">
    <location>
        <begin position="90"/>
        <end position="122"/>
    </location>
</feature>
<feature type="compositionally biased region" description="Basic and acidic residues" evidence="1">
    <location>
        <begin position="381"/>
        <end position="392"/>
    </location>
</feature>
<evidence type="ECO:0000313" key="3">
    <source>
        <dbReference type="Proteomes" id="UP001391051"/>
    </source>
</evidence>
<feature type="region of interest" description="Disordered" evidence="1">
    <location>
        <begin position="58"/>
        <end position="147"/>
    </location>
</feature>
<organism evidence="2 3">
    <name type="scientific">Apiospora aurea</name>
    <dbReference type="NCBI Taxonomy" id="335848"/>
    <lineage>
        <taxon>Eukaryota</taxon>
        <taxon>Fungi</taxon>
        <taxon>Dikarya</taxon>
        <taxon>Ascomycota</taxon>
        <taxon>Pezizomycotina</taxon>
        <taxon>Sordariomycetes</taxon>
        <taxon>Xylariomycetidae</taxon>
        <taxon>Amphisphaeriales</taxon>
        <taxon>Apiosporaceae</taxon>
        <taxon>Apiospora</taxon>
    </lineage>
</organism>
<sequence length="419" mass="47473">MPTYLCHGFRWHRKSIRYFVVIQDLDDAAPEWIVAPQSAVAILYRFYDLFDFLPPSNPPRSQGSMSGGHNYTLSNGSRKHSRPPPPSAHQNDHRRFETKERDDTRVGRARETWSNRIRDSASRSRSRSRTRMCGHSNVTASRASTPEPDATFNDWAAVKMLEEYDPANETRLNGPWAYVADHIVRVDTSLSIAEEMAKYEERMKSEKVKAMTGPSDDTGRKPNSSGNKKPGWFEMLRDNLQRGEEIKWYVVVCGDEERSLSVKDVDESRGRVPGRGGYGFKNPPPPIEFDEEEFICRFPELLGKGGDAPRNKDWRRPKAIDPAPLIAGEKSAGICMPEFSDFEVRPLSLRPPPARKTPPVVPTKEHPRRAPPIPSALQMQEMRKVPIDDASRPKTPRTGSSGGLRRFFSKRNLHSPGPD</sequence>
<comment type="caution">
    <text evidence="2">The sequence shown here is derived from an EMBL/GenBank/DDBJ whole genome shotgun (WGS) entry which is preliminary data.</text>
</comment>
<accession>A0ABR1QIS8</accession>
<feature type="compositionally biased region" description="Polar residues" evidence="1">
    <location>
        <begin position="59"/>
        <end position="76"/>
    </location>
</feature>
<proteinExistence type="predicted"/>
<dbReference type="RefSeq" id="XP_066701931.1">
    <property type="nucleotide sequence ID" value="XM_066842069.1"/>
</dbReference>